<evidence type="ECO:0000313" key="5">
    <source>
        <dbReference type="Proteomes" id="UP000296706"/>
    </source>
</evidence>
<feature type="compositionally biased region" description="Basic and acidic residues" evidence="2">
    <location>
        <begin position="288"/>
        <end position="326"/>
    </location>
</feature>
<dbReference type="Gene3D" id="3.40.50.720">
    <property type="entry name" value="NAD(P)-binding Rossmann-like Domain"/>
    <property type="match status" value="1"/>
</dbReference>
<feature type="region of interest" description="Disordered" evidence="2">
    <location>
        <begin position="114"/>
        <end position="135"/>
    </location>
</feature>
<dbReference type="GeneID" id="39847719"/>
<dbReference type="OrthoDB" id="312217at2157"/>
<feature type="region of interest" description="Disordered" evidence="2">
    <location>
        <begin position="287"/>
        <end position="326"/>
    </location>
</feature>
<sequence length="326" mass="35870">MQSVLVVGGTRFIGRATVAEFREHGYDVTLCNRGHHPNPFGGDDAVELVEADRREDEQLRAAAEAVEPDVVVDLVAYHPRDVRVATDIFADSEAYVFVSSGAAYAADEIPKREGETPLKSCSESEAVDDSHETYGKRKAEGDRAVFAAADEGVRAMSVRPTIVYGPHDYTERLDYWLARVDSHGAVVVPGDGGSLHQLAYVEDVASALRVVAERGTAGEAYNVGDRDAQPLGDLLDLLAAACETDVRQAYASERELSPDLEPDDFPLYRDRPHLLATEKLHALGWEATPHREALEPTVREHRESDRDGSDRGPRRDVEADILDRLR</sequence>
<dbReference type="AlphaFoldDB" id="A0A4D6HC42"/>
<dbReference type="RefSeq" id="WP_049995275.1">
    <property type="nucleotide sequence ID" value="NZ_CP031310.1"/>
</dbReference>
<evidence type="ECO:0000256" key="1">
    <source>
        <dbReference type="ARBA" id="ARBA00007637"/>
    </source>
</evidence>
<feature type="domain" description="NAD-dependent epimerase/dehydratase" evidence="3">
    <location>
        <begin position="4"/>
        <end position="224"/>
    </location>
</feature>
<dbReference type="STRING" id="1457250.GCA_000755225_01388"/>
<evidence type="ECO:0000313" key="4">
    <source>
        <dbReference type="EMBL" id="QCC51111.1"/>
    </source>
</evidence>
<organism evidence="4 5">
    <name type="scientific">Halapricum salinum</name>
    <dbReference type="NCBI Taxonomy" id="1457250"/>
    <lineage>
        <taxon>Archaea</taxon>
        <taxon>Methanobacteriati</taxon>
        <taxon>Methanobacteriota</taxon>
        <taxon>Stenosarchaea group</taxon>
        <taxon>Halobacteria</taxon>
        <taxon>Halobacteriales</taxon>
        <taxon>Haloarculaceae</taxon>
        <taxon>Halapricum</taxon>
    </lineage>
</organism>
<reference evidence="4 5" key="1">
    <citation type="journal article" date="2019" name="Nat. Commun.">
        <title>A new type of DNA phosphorothioation-based antiviral system in archaea.</title>
        <authorList>
            <person name="Xiong L."/>
            <person name="Liu S."/>
            <person name="Chen S."/>
            <person name="Xiao Y."/>
            <person name="Zhu B."/>
            <person name="Gao Y."/>
            <person name="Zhang Y."/>
            <person name="Chen B."/>
            <person name="Luo J."/>
            <person name="Deng Z."/>
            <person name="Chen X."/>
            <person name="Wang L."/>
            <person name="Chen S."/>
        </authorList>
    </citation>
    <scope>NUCLEOTIDE SEQUENCE [LARGE SCALE GENOMIC DNA]</scope>
    <source>
        <strain evidence="4 5">CBA1105</strain>
    </source>
</reference>
<keyword evidence="5" id="KW-1185">Reference proteome</keyword>
<dbReference type="InterPro" id="IPR001509">
    <property type="entry name" value="Epimerase_deHydtase"/>
</dbReference>
<accession>A0A4D6HC42</accession>
<dbReference type="EMBL" id="CP031310">
    <property type="protein sequence ID" value="QCC51111.1"/>
    <property type="molecule type" value="Genomic_DNA"/>
</dbReference>
<name>A0A4D6HC42_9EURY</name>
<evidence type="ECO:0000256" key="2">
    <source>
        <dbReference type="SAM" id="MobiDB-lite"/>
    </source>
</evidence>
<dbReference type="KEGG" id="hsn:DV733_07600"/>
<dbReference type="Pfam" id="PF01370">
    <property type="entry name" value="Epimerase"/>
    <property type="match status" value="1"/>
</dbReference>
<dbReference type="Proteomes" id="UP000296706">
    <property type="component" value="Chromosome"/>
</dbReference>
<dbReference type="PANTHER" id="PTHR43000">
    <property type="entry name" value="DTDP-D-GLUCOSE 4,6-DEHYDRATASE-RELATED"/>
    <property type="match status" value="1"/>
</dbReference>
<dbReference type="InterPro" id="IPR036291">
    <property type="entry name" value="NAD(P)-bd_dom_sf"/>
</dbReference>
<protein>
    <submittedName>
        <fullName evidence="4">NAD-dependent epimerase/dehydratase family protein</fullName>
    </submittedName>
</protein>
<dbReference type="SUPFAM" id="SSF51735">
    <property type="entry name" value="NAD(P)-binding Rossmann-fold domains"/>
    <property type="match status" value="1"/>
</dbReference>
<proteinExistence type="inferred from homology"/>
<gene>
    <name evidence="4" type="ORF">DV733_07600</name>
</gene>
<evidence type="ECO:0000259" key="3">
    <source>
        <dbReference type="Pfam" id="PF01370"/>
    </source>
</evidence>
<comment type="similarity">
    <text evidence="1">Belongs to the NAD(P)-dependent epimerase/dehydratase family.</text>
</comment>